<reference evidence="2 3" key="1">
    <citation type="submission" date="2017-08" db="EMBL/GenBank/DDBJ databases">
        <authorList>
            <person name="de Groot N.N."/>
        </authorList>
    </citation>
    <scope>NUCLEOTIDE SEQUENCE [LARGE SCALE GENOMIC DNA]</scope>
    <source>
        <strain evidence="2 3">NBT06-6</strain>
    </source>
</reference>
<dbReference type="AlphaFoldDB" id="A0A269PEY1"/>
<feature type="compositionally biased region" description="Polar residues" evidence="1">
    <location>
        <begin position="1"/>
        <end position="14"/>
    </location>
</feature>
<evidence type="ECO:0000313" key="2">
    <source>
        <dbReference type="EMBL" id="PAJ70720.1"/>
    </source>
</evidence>
<proteinExistence type="predicted"/>
<evidence type="ECO:0000313" key="3">
    <source>
        <dbReference type="Proteomes" id="UP000215771"/>
    </source>
</evidence>
<protein>
    <submittedName>
        <fullName evidence="2">Uncharacterized protein</fullName>
    </submittedName>
</protein>
<gene>
    <name evidence="2" type="ORF">CIG21_03285</name>
</gene>
<dbReference type="EMBL" id="NQMQ01000007">
    <property type="protein sequence ID" value="PAJ70720.1"/>
    <property type="molecule type" value="Genomic_DNA"/>
</dbReference>
<dbReference type="RefSeq" id="WP_095275691.1">
    <property type="nucleotide sequence ID" value="NZ_CP047655.1"/>
</dbReference>
<dbReference type="Proteomes" id="UP000215771">
    <property type="component" value="Unassembled WGS sequence"/>
</dbReference>
<feature type="region of interest" description="Disordered" evidence="1">
    <location>
        <begin position="1"/>
        <end position="22"/>
    </location>
</feature>
<accession>A0A269PEY1</accession>
<evidence type="ECO:0000256" key="1">
    <source>
        <dbReference type="SAM" id="MobiDB-lite"/>
    </source>
</evidence>
<comment type="caution">
    <text evidence="2">The sequence shown here is derived from an EMBL/GenBank/DDBJ whole genome shotgun (WGS) entry which is preliminary data.</text>
</comment>
<organism evidence="2 3">
    <name type="scientific">Corynebacterium hadale</name>
    <dbReference type="NCBI Taxonomy" id="2026255"/>
    <lineage>
        <taxon>Bacteria</taxon>
        <taxon>Bacillati</taxon>
        <taxon>Actinomycetota</taxon>
        <taxon>Actinomycetes</taxon>
        <taxon>Mycobacteriales</taxon>
        <taxon>Corynebacteriaceae</taxon>
        <taxon>Corynebacterium</taxon>
    </lineage>
</organism>
<name>A0A269PEY1_9CORY</name>
<sequence length="98" mass="11724">MTTPDNAQSKSGQRAQKLIDADAPNNELQQLIDELEETTSVLRAELEMRRKTDHERLTPEQLEELNRIPEYLEMTRPRWRDVLTFFREFRNEATKKHQ</sequence>